<keyword evidence="2" id="KW-0963">Cytoplasm</keyword>
<keyword evidence="5" id="KW-1185">Reference proteome</keyword>
<dbReference type="SUPFAM" id="SSF52047">
    <property type="entry name" value="RNI-like"/>
    <property type="match status" value="2"/>
</dbReference>
<gene>
    <name evidence="4" type="ORF">SDRG_14499</name>
</gene>
<dbReference type="EMBL" id="JH767203">
    <property type="protein sequence ID" value="EQC27750.1"/>
    <property type="molecule type" value="Genomic_DNA"/>
</dbReference>
<dbReference type="Proteomes" id="UP000030762">
    <property type="component" value="Unassembled WGS sequence"/>
</dbReference>
<dbReference type="InterPro" id="IPR032675">
    <property type="entry name" value="LRR_dom_sf"/>
</dbReference>
<dbReference type="OrthoDB" id="10463864at2759"/>
<organism evidence="4 5">
    <name type="scientific">Saprolegnia diclina (strain VS20)</name>
    <dbReference type="NCBI Taxonomy" id="1156394"/>
    <lineage>
        <taxon>Eukaryota</taxon>
        <taxon>Sar</taxon>
        <taxon>Stramenopiles</taxon>
        <taxon>Oomycota</taxon>
        <taxon>Saprolegniomycetes</taxon>
        <taxon>Saprolegniales</taxon>
        <taxon>Saprolegniaceae</taxon>
        <taxon>Saprolegnia</taxon>
    </lineage>
</organism>
<dbReference type="GO" id="GO:0005856">
    <property type="term" value="C:cytoskeleton"/>
    <property type="evidence" value="ECO:0007669"/>
    <property type="project" value="UniProtKB-SubCell"/>
</dbReference>
<comment type="subcellular location">
    <subcellularLocation>
        <location evidence="1">Cytoplasm</location>
        <location evidence="1">Cytoskeleton</location>
    </subcellularLocation>
</comment>
<evidence type="ECO:0000313" key="5">
    <source>
        <dbReference type="Proteomes" id="UP000030762"/>
    </source>
</evidence>
<dbReference type="PANTHER" id="PTHR24107:SF2">
    <property type="entry name" value="NLR FAMILY CARD DOMAIN CONTAINING 3"/>
    <property type="match status" value="1"/>
</dbReference>
<dbReference type="VEuPathDB" id="FungiDB:SDRG_14499"/>
<dbReference type="RefSeq" id="XP_008618855.1">
    <property type="nucleotide sequence ID" value="XM_008620633.1"/>
</dbReference>
<keyword evidence="3" id="KW-0206">Cytoskeleton</keyword>
<dbReference type="AlphaFoldDB" id="T0Q2W7"/>
<dbReference type="GeneID" id="19955226"/>
<dbReference type="PANTHER" id="PTHR24107">
    <property type="entry name" value="YNEIN REGULATORY COMPLEX SUBUNIT 5"/>
    <property type="match status" value="1"/>
</dbReference>
<evidence type="ECO:0000313" key="4">
    <source>
        <dbReference type="EMBL" id="EQC27750.1"/>
    </source>
</evidence>
<dbReference type="InterPro" id="IPR052410">
    <property type="entry name" value="DRC5"/>
</dbReference>
<evidence type="ECO:0000256" key="1">
    <source>
        <dbReference type="ARBA" id="ARBA00004245"/>
    </source>
</evidence>
<accession>T0Q2W7</accession>
<reference evidence="4 5" key="1">
    <citation type="submission" date="2012-04" db="EMBL/GenBank/DDBJ databases">
        <title>The Genome Sequence of Saprolegnia declina VS20.</title>
        <authorList>
            <consortium name="The Broad Institute Genome Sequencing Platform"/>
            <person name="Russ C."/>
            <person name="Nusbaum C."/>
            <person name="Tyler B."/>
            <person name="van West P."/>
            <person name="Dieguez-Uribeondo J."/>
            <person name="de Bruijn I."/>
            <person name="Tripathy S."/>
            <person name="Jiang R."/>
            <person name="Young S.K."/>
            <person name="Zeng Q."/>
            <person name="Gargeya S."/>
            <person name="Fitzgerald M."/>
            <person name="Haas B."/>
            <person name="Abouelleil A."/>
            <person name="Alvarado L."/>
            <person name="Arachchi H.M."/>
            <person name="Berlin A."/>
            <person name="Chapman S.B."/>
            <person name="Goldberg J."/>
            <person name="Griggs A."/>
            <person name="Gujja S."/>
            <person name="Hansen M."/>
            <person name="Howarth C."/>
            <person name="Imamovic A."/>
            <person name="Larimer J."/>
            <person name="McCowen C."/>
            <person name="Montmayeur A."/>
            <person name="Murphy C."/>
            <person name="Neiman D."/>
            <person name="Pearson M."/>
            <person name="Priest M."/>
            <person name="Roberts A."/>
            <person name="Saif S."/>
            <person name="Shea T."/>
            <person name="Sisk P."/>
            <person name="Sykes S."/>
            <person name="Wortman J."/>
            <person name="Nusbaum C."/>
            <person name="Birren B."/>
        </authorList>
    </citation>
    <scope>NUCLEOTIDE SEQUENCE [LARGE SCALE GENOMIC DNA]</scope>
    <source>
        <strain evidence="4 5">VS20</strain>
    </source>
</reference>
<dbReference type="Gene3D" id="3.80.10.10">
    <property type="entry name" value="Ribonuclease Inhibitor"/>
    <property type="match status" value="2"/>
</dbReference>
<proteinExistence type="predicted"/>
<dbReference type="InParanoid" id="T0Q2W7"/>
<protein>
    <submittedName>
        <fullName evidence="4">Uncharacterized protein</fullName>
    </submittedName>
</protein>
<evidence type="ECO:0000256" key="3">
    <source>
        <dbReference type="ARBA" id="ARBA00023212"/>
    </source>
</evidence>
<evidence type="ECO:0000256" key="2">
    <source>
        <dbReference type="ARBA" id="ARBA00022490"/>
    </source>
</evidence>
<name>T0Q2W7_SAPDV</name>
<sequence length="982" mass="107105">MPKRLARGPDDSVFAPEIIETIARMIPCPASFRRFVRLLQSCAKTPALASLARLFCEPSIEIAWPSIVVHSPDLSSAAFKDLGAISTLAPKSVIISYAIKKRQDWEVVEGIASRITTLEINFERMTTDPGCCCDILDADTWAYYRTALASCQRLETLALIDSTGDMRALTTDFLDLPRLTSLTLASRGCNASTASPDMLTHLVTWVSTKPVTHLALQREVFGLRPNEPSMIALADAIASSTSLTFLRLHDVPLFSTHFLYGRRLPVHLKSLVWDPFQYGAWNNVQGWRNLASAIRHGPQLDHLYCKRSENFVGQDVAVLAKVQGLTSFQTSEFGDDPDRATSLRLLKLLGCMVYLKHLGLVAVCVDADIHRRIISVLGNMRALETLALDVAGVAPDEYRQLLMVISLSPRLREVKLSAFEVPTDVVLATLPLLNVATEGLLTMYWEGVLCKSELPYFVEAAKKLRNRSFALMPHPSRSARSSRRCAKLIADQAALLDVPELVQTIAAFVACPTSFLKLVAALPLSALSPPLLGVLALYDHAAVSSGAVAVDWPLVIVREPASAATLVCLRSVRELLPSVRLGYPLQEPQDVVDLHDVLYDLVVSLTLHVGAPMSISDAAACKRVMERCHRLSELTVLNTAVADEGDANWVGALLPAMPLRAFIYHGDVHSPLDASFVRSLLYYLDDDRGCTTLKLHRTDVDVAGDTTLLPALCAAIVRCASLTTLSLNGVPFLHGPFLRQQRLPPNVSHFEFDKHGLVRQLPNDTADLGVLVASGQHLQHVACDALSVAEPGVAHRLRQLTSFEYTCRPYIGSRLLLLLLPHLVSVRTLALGLITGPSYLSSEKVQFVACVLPTACKRLRHLDLSNCELSFRAMAVVLAALPKCRRLESLALDGSALDVAHVQGLLPLLGLTKTTLTTVRLNTLGWPLHDRLLLLRALAVAEPGVGAVASCFSSADRTACVACIQELGLTPTKDAKQCVVYV</sequence>